<evidence type="ECO:0000256" key="1">
    <source>
        <dbReference type="ARBA" id="ARBA00005750"/>
    </source>
</evidence>
<dbReference type="Gene3D" id="3.20.20.140">
    <property type="entry name" value="Metal-dependent hydrolases"/>
    <property type="match status" value="1"/>
</dbReference>
<evidence type="ECO:0000313" key="6">
    <source>
        <dbReference type="Proteomes" id="UP001202867"/>
    </source>
</evidence>
<evidence type="ECO:0000256" key="3">
    <source>
        <dbReference type="ARBA" id="ARBA00022801"/>
    </source>
</evidence>
<proteinExistence type="inferred from homology"/>
<evidence type="ECO:0000313" key="5">
    <source>
        <dbReference type="EMBL" id="MCK0206422.1"/>
    </source>
</evidence>
<dbReference type="Proteomes" id="UP001202867">
    <property type="component" value="Unassembled WGS sequence"/>
</dbReference>
<keyword evidence="3" id="KW-0378">Hydrolase</keyword>
<dbReference type="EMBL" id="JALKCG010000001">
    <property type="protein sequence ID" value="MCK0206422.1"/>
    <property type="molecule type" value="Genomic_DNA"/>
</dbReference>
<name>A0ABT0DGL3_9HYPH</name>
<keyword evidence="6" id="KW-1185">Reference proteome</keyword>
<accession>A0ABT0DGL3</accession>
<evidence type="ECO:0000256" key="4">
    <source>
        <dbReference type="ARBA" id="ARBA00051722"/>
    </source>
</evidence>
<dbReference type="PANTHER" id="PTHR39181">
    <property type="entry name" value="TYROSINE-PROTEIN PHOSPHATASE YWQE"/>
    <property type="match status" value="1"/>
</dbReference>
<gene>
    <name evidence="5" type="ORF">MWN33_00055</name>
</gene>
<comment type="catalytic activity">
    <reaction evidence="4">
        <text>O-phospho-L-tyrosyl-[protein] + H2O = L-tyrosyl-[protein] + phosphate</text>
        <dbReference type="Rhea" id="RHEA:10684"/>
        <dbReference type="Rhea" id="RHEA-COMP:10136"/>
        <dbReference type="Rhea" id="RHEA-COMP:20101"/>
        <dbReference type="ChEBI" id="CHEBI:15377"/>
        <dbReference type="ChEBI" id="CHEBI:43474"/>
        <dbReference type="ChEBI" id="CHEBI:46858"/>
        <dbReference type="ChEBI" id="CHEBI:61978"/>
        <dbReference type="EC" id="3.1.3.48"/>
    </reaction>
</comment>
<evidence type="ECO:0000256" key="2">
    <source>
        <dbReference type="ARBA" id="ARBA00013064"/>
    </source>
</evidence>
<organism evidence="5 6">
    <name type="scientific">Ancylobacter koreensis</name>
    <dbReference type="NCBI Taxonomy" id="266121"/>
    <lineage>
        <taxon>Bacteria</taxon>
        <taxon>Pseudomonadati</taxon>
        <taxon>Pseudomonadota</taxon>
        <taxon>Alphaproteobacteria</taxon>
        <taxon>Hyphomicrobiales</taxon>
        <taxon>Xanthobacteraceae</taxon>
        <taxon>Ancylobacter</taxon>
    </lineage>
</organism>
<reference evidence="6" key="2">
    <citation type="submission" date="2023-07" db="EMBL/GenBank/DDBJ databases">
        <title>Ancylobacter moscoviensis sp. nov., facultatively methylotrophic bacteria from activated sludge and the reclassification of Starkeya novella (Starkey 1934) Kelly et al. 2000 as Ancylobacter novellus comb. nov., Starkeya koreensis Im et al. 2006 as Ancylobacter koreensis comb.nov., Angulomicrobium tetraedrale Vasil'eva et al. 1986 as Ancylobacter tetraedralis comb. nov., Angulomicrobium amanitiforme Fritz et al. 2004 as Ancylobacter amanitiformis comb. nov. and Methylorhabdus multivorans Doronina et al. 1996 as Ancylobacter multivorans comb. nov. and emended description of the genus Ancylobacter.</title>
        <authorList>
            <person name="Doronina N."/>
            <person name="Chemodurova A."/>
            <person name="Grouzdev D."/>
            <person name="Koziaeva V."/>
            <person name="Shi W."/>
            <person name="Wu L."/>
            <person name="Kaparullina E."/>
        </authorList>
    </citation>
    <scope>NUCLEOTIDE SEQUENCE [LARGE SCALE GENOMIC DNA]</scope>
    <source>
        <strain evidence="6">Jip08</strain>
    </source>
</reference>
<reference evidence="5 6" key="1">
    <citation type="submission" date="2022-04" db="EMBL/GenBank/DDBJ databases">
        <authorList>
            <person name="Grouzdev D.S."/>
            <person name="Pantiukh K.S."/>
            <person name="Krutkina M.S."/>
        </authorList>
    </citation>
    <scope>NUCLEOTIDE SEQUENCE [LARGE SCALE GENOMIC DNA]</scope>
    <source>
        <strain evidence="5 6">Jip08</strain>
    </source>
</reference>
<dbReference type="SUPFAM" id="SSF89550">
    <property type="entry name" value="PHP domain-like"/>
    <property type="match status" value="1"/>
</dbReference>
<dbReference type="PANTHER" id="PTHR39181:SF1">
    <property type="entry name" value="TYROSINE-PROTEIN PHOSPHATASE YWQE"/>
    <property type="match status" value="1"/>
</dbReference>
<protein>
    <recommendedName>
        <fullName evidence="2">protein-tyrosine-phosphatase</fullName>
        <ecNumber evidence="2">3.1.3.48</ecNumber>
    </recommendedName>
</protein>
<dbReference type="Pfam" id="PF19567">
    <property type="entry name" value="CpsB_CapC"/>
    <property type="match status" value="1"/>
</dbReference>
<dbReference type="InterPro" id="IPR016195">
    <property type="entry name" value="Pol/histidinol_Pase-like"/>
</dbReference>
<dbReference type="InterPro" id="IPR016667">
    <property type="entry name" value="Caps_polysacc_synth_CpsB/CapC"/>
</dbReference>
<dbReference type="EC" id="3.1.3.48" evidence="2"/>
<comment type="caution">
    <text evidence="5">The sequence shown here is derived from an EMBL/GenBank/DDBJ whole genome shotgun (WGS) entry which is preliminary data.</text>
</comment>
<comment type="similarity">
    <text evidence="1">Belongs to the metallo-dependent hydrolases superfamily. CpsB/CapC family.</text>
</comment>
<sequence length="281" mass="30696">MIDLHSHILPGIDDGAPDMRTSLEMARMQVEQGVRIAACTPHILPGVFHNSGAQIRGAVARLQAALDEAGIALRLVTGADNHVVPGFAEGLRQGHLLTLGDTRYVLVEPPHNLAPARLDELVFSILLANYVPIITHPERLRWVEDKYELIESLAARGVWMQVTSGSLTGRFGRRPKYWAERMIGEGIIHILASDAHDTVKRPPDLAEGWRAAERLVGRAEADRLVFGRPRDIILDKPAAECAPIEVERFDGAWQDDGGDGHARGGAGGGGLRGRLRRLLGR</sequence>
<dbReference type="RefSeq" id="WP_247197998.1">
    <property type="nucleotide sequence ID" value="NZ_JALKCG010000001.1"/>
</dbReference>